<name>A0AAE3G602_9GAMM</name>
<dbReference type="InterPro" id="IPR023399">
    <property type="entry name" value="Baseplate-like_2-layer_sand"/>
</dbReference>
<organism evidence="2 3">
    <name type="scientific">Natronocella acetinitrilica</name>
    <dbReference type="NCBI Taxonomy" id="414046"/>
    <lineage>
        <taxon>Bacteria</taxon>
        <taxon>Pseudomonadati</taxon>
        <taxon>Pseudomonadota</taxon>
        <taxon>Gammaproteobacteria</taxon>
        <taxon>Chromatiales</taxon>
        <taxon>Ectothiorhodospiraceae</taxon>
        <taxon>Natronocella</taxon>
    </lineage>
</organism>
<dbReference type="Proteomes" id="UP001205843">
    <property type="component" value="Unassembled WGS sequence"/>
</dbReference>
<evidence type="ECO:0000256" key="1">
    <source>
        <dbReference type="SAM" id="MobiDB-lite"/>
    </source>
</evidence>
<keyword evidence="3" id="KW-1185">Reference proteome</keyword>
<reference evidence="2" key="1">
    <citation type="submission" date="2022-03" db="EMBL/GenBank/DDBJ databases">
        <title>Genomic Encyclopedia of Type Strains, Phase III (KMG-III): the genomes of soil and plant-associated and newly described type strains.</title>
        <authorList>
            <person name="Whitman W."/>
        </authorList>
    </citation>
    <scope>NUCLEOTIDE SEQUENCE</scope>
    <source>
        <strain evidence="2">ANL 6-2</strain>
    </source>
</reference>
<dbReference type="Gene3D" id="3.30.1920.10">
    <property type="entry name" value="Baseplate protein-like domains - 2 layer sandwich fold"/>
    <property type="match status" value="1"/>
</dbReference>
<evidence type="ECO:0000313" key="3">
    <source>
        <dbReference type="Proteomes" id="UP001205843"/>
    </source>
</evidence>
<proteinExistence type="predicted"/>
<dbReference type="Gene3D" id="3.55.50.10">
    <property type="entry name" value="Baseplate protein-like domains"/>
    <property type="match status" value="1"/>
</dbReference>
<feature type="region of interest" description="Disordered" evidence="1">
    <location>
        <begin position="333"/>
        <end position="376"/>
    </location>
</feature>
<dbReference type="RefSeq" id="WP_253482529.1">
    <property type="nucleotide sequence ID" value="NZ_JALJXV010000009.1"/>
</dbReference>
<evidence type="ECO:0000313" key="2">
    <source>
        <dbReference type="EMBL" id="MCP1676425.1"/>
    </source>
</evidence>
<dbReference type="AlphaFoldDB" id="A0AAE3G602"/>
<dbReference type="EMBL" id="JALJXV010000009">
    <property type="protein sequence ID" value="MCP1676425.1"/>
    <property type="molecule type" value="Genomic_DNA"/>
</dbReference>
<accession>A0AAE3G602</accession>
<dbReference type="Gene3D" id="2.30.300.10">
    <property type="entry name" value="Baseplate protein-like domain - beta roll fold"/>
    <property type="match status" value="1"/>
</dbReference>
<feature type="compositionally biased region" description="Basic and acidic residues" evidence="1">
    <location>
        <begin position="348"/>
        <end position="366"/>
    </location>
</feature>
<gene>
    <name evidence="2" type="ORF">J2T57_003586</name>
</gene>
<sequence length="390" mass="42505">MPPSPDLPLVASRPEIEIEIDGAKYPSLSAALKLAEVTHSLGMPAALNMHLGVQPARAEEPPVELHAAVRLRVGDELLFAGRITAIEQRWGTSEPPVLVVEAHDALRHAMTGEHVWQYANETARKVLSAIAQKAGLTLQANAALLDRPHTWSQIRQTDLQLLTQIAAHCCTEFWCDSDSVLHVEDALSAPGATQSLRLGETLQDVGIRHDLLASATGATAAGWDMAIAQAILEQQSSLGTGSEATTVITRLTELGLKNERIVPIAASSVDHATALASGTFTRHAFRYLQANGIATDSPWLKPGHWLALEGIDRELDTEFYLRSVTHHYTPQDGLQTRFLGERPSAGHQEVRRHAGEHRRDSGDHDPSSGGPPRPIRTFDTLFSFLGRIRR</sequence>
<dbReference type="SUPFAM" id="SSF69279">
    <property type="entry name" value="Phage tail proteins"/>
    <property type="match status" value="1"/>
</dbReference>
<protein>
    <submittedName>
        <fullName evidence="2">Phage protein D</fullName>
    </submittedName>
</protein>
<comment type="caution">
    <text evidence="2">The sequence shown here is derived from an EMBL/GenBank/DDBJ whole genome shotgun (WGS) entry which is preliminary data.</text>
</comment>